<evidence type="ECO:0000313" key="2">
    <source>
        <dbReference type="EMBL" id="TPP61643.1"/>
    </source>
</evidence>
<organism evidence="2 3">
    <name type="scientific">Fasciola gigantica</name>
    <name type="common">Giant liver fluke</name>
    <dbReference type="NCBI Taxonomy" id="46835"/>
    <lineage>
        <taxon>Eukaryota</taxon>
        <taxon>Metazoa</taxon>
        <taxon>Spiralia</taxon>
        <taxon>Lophotrochozoa</taxon>
        <taxon>Platyhelminthes</taxon>
        <taxon>Trematoda</taxon>
        <taxon>Digenea</taxon>
        <taxon>Plagiorchiida</taxon>
        <taxon>Echinostomata</taxon>
        <taxon>Echinostomatoidea</taxon>
        <taxon>Fasciolidae</taxon>
        <taxon>Fasciola</taxon>
    </lineage>
</organism>
<reference evidence="2 3" key="1">
    <citation type="submission" date="2019-04" db="EMBL/GenBank/DDBJ databases">
        <title>Annotation for the trematode Fasciola gigantica.</title>
        <authorList>
            <person name="Choi Y.-J."/>
        </authorList>
    </citation>
    <scope>NUCLEOTIDE SEQUENCE [LARGE SCALE GENOMIC DNA]</scope>
    <source>
        <strain evidence="2">Uganda_cow_1</strain>
    </source>
</reference>
<gene>
    <name evidence="2" type="ORF">FGIG_05459</name>
</gene>
<dbReference type="OrthoDB" id="6268043at2759"/>
<dbReference type="EMBL" id="SUNJ01007904">
    <property type="protein sequence ID" value="TPP61643.1"/>
    <property type="molecule type" value="Genomic_DNA"/>
</dbReference>
<feature type="region of interest" description="Disordered" evidence="1">
    <location>
        <begin position="207"/>
        <end position="234"/>
    </location>
</feature>
<keyword evidence="3" id="KW-1185">Reference proteome</keyword>
<sequence>MPGYLTAAAKATSTVCLLWSAYLIARARAHRKRHITPVSDFDETSVIDSKRSDPFKACSLELDDPLHAPSFPLNADDRPHSVDTATRMFSLLHRSWSAVARLLYDASESSQLISPSQTFSMDKLSFYANFVTELAEKTNLTPEPSFGRKVGRLYSPTRSRTMLTEELLRRLVTYTKSDEFLNILLRDSRFPGLLEFLIRLTLSSYHPPAQPQEENPNVLFEQPSKSDESTAGSSHSQYPISLLVATILANASRNPWDTEELLKPVRPEFDNLLSMWCNSSSLQLLLLGSKIRYNLDATHTRVSKSDDAEPTRFRPVYYPDIFRLDKLGQSCESDPEKDECDLDVVFVHGMWGSVFYTWRQSEHPNKAEESTPSTCWPRVSPVSSTLAYLVLDQQHNFPGICH</sequence>
<accession>A0A504YK65</accession>
<dbReference type="Proteomes" id="UP000316759">
    <property type="component" value="Unassembled WGS sequence"/>
</dbReference>
<comment type="caution">
    <text evidence="2">The sequence shown here is derived from an EMBL/GenBank/DDBJ whole genome shotgun (WGS) entry which is preliminary data.</text>
</comment>
<dbReference type="AlphaFoldDB" id="A0A504YK65"/>
<evidence type="ECO:0000313" key="3">
    <source>
        <dbReference type="Proteomes" id="UP000316759"/>
    </source>
</evidence>
<protein>
    <submittedName>
        <fullName evidence="2">Uncharacterized protein</fullName>
    </submittedName>
</protein>
<evidence type="ECO:0000256" key="1">
    <source>
        <dbReference type="SAM" id="MobiDB-lite"/>
    </source>
</evidence>
<proteinExistence type="predicted"/>
<name>A0A504YK65_FASGI</name>